<reference evidence="2 3" key="1">
    <citation type="submission" date="2017-06" db="EMBL/GenBank/DDBJ databases">
        <title>Cultured bacterium strain Saccharothrix yanglingensis Hhs.015.</title>
        <authorList>
            <person name="Xia Y."/>
        </authorList>
    </citation>
    <scope>NUCLEOTIDE SEQUENCE [LARGE SCALE GENOMIC DNA]</scope>
    <source>
        <strain evidence="2 3">Hhs.015</strain>
    </source>
</reference>
<name>A0ABU0X1P5_9PSEU</name>
<comment type="caution">
    <text evidence="2">The sequence shown here is derived from an EMBL/GenBank/DDBJ whole genome shotgun (WGS) entry which is preliminary data.</text>
</comment>
<gene>
    <name evidence="2" type="ORF">CKY47_16295</name>
</gene>
<dbReference type="Pfam" id="PF04149">
    <property type="entry name" value="DUF397"/>
    <property type="match status" value="1"/>
</dbReference>
<proteinExistence type="predicted"/>
<evidence type="ECO:0000259" key="1">
    <source>
        <dbReference type="Pfam" id="PF04149"/>
    </source>
</evidence>
<evidence type="ECO:0000313" key="3">
    <source>
        <dbReference type="Proteomes" id="UP001225605"/>
    </source>
</evidence>
<protein>
    <submittedName>
        <fullName evidence="2">DUF397 domain-containing protein</fullName>
    </submittedName>
</protein>
<feature type="domain" description="DUF397" evidence="1">
    <location>
        <begin position="5"/>
        <end position="55"/>
    </location>
</feature>
<evidence type="ECO:0000313" key="2">
    <source>
        <dbReference type="EMBL" id="MDQ2585512.1"/>
    </source>
</evidence>
<dbReference type="InterPro" id="IPR007278">
    <property type="entry name" value="DUF397"/>
</dbReference>
<dbReference type="EMBL" id="NSDM01000006">
    <property type="protein sequence ID" value="MDQ2585512.1"/>
    <property type="molecule type" value="Genomic_DNA"/>
</dbReference>
<dbReference type="RefSeq" id="WP_306746702.1">
    <property type="nucleotide sequence ID" value="NZ_NSDM01000006.1"/>
</dbReference>
<dbReference type="Proteomes" id="UP001225605">
    <property type="component" value="Unassembled WGS sequence"/>
</dbReference>
<accession>A0ABU0X1P5</accession>
<organism evidence="2 3">
    <name type="scientific">Saccharothrix yanglingensis</name>
    <dbReference type="NCBI Taxonomy" id="659496"/>
    <lineage>
        <taxon>Bacteria</taxon>
        <taxon>Bacillati</taxon>
        <taxon>Actinomycetota</taxon>
        <taxon>Actinomycetes</taxon>
        <taxon>Pseudonocardiales</taxon>
        <taxon>Pseudonocardiaceae</taxon>
        <taxon>Saccharothrix</taxon>
    </lineage>
</organism>
<sequence length="59" mass="6128">MNTGSWRRSSHSTATGNCVEVARTTGGVLLRDSKQPAVGVVTVPDRSWAAFRAAVAPGS</sequence>
<keyword evidence="3" id="KW-1185">Reference proteome</keyword>